<name>A0A8J7RJQ5_METVO</name>
<dbReference type="Proteomes" id="UP000740329">
    <property type="component" value="Unassembled WGS sequence"/>
</dbReference>
<proteinExistence type="predicted"/>
<gene>
    <name evidence="1" type="ORF">J3E07_001592</name>
</gene>
<comment type="caution">
    <text evidence="1">The sequence shown here is derived from an EMBL/GenBank/DDBJ whole genome shotgun (WGS) entry which is preliminary data.</text>
</comment>
<dbReference type="AlphaFoldDB" id="A0A8J7RJQ5"/>
<accession>A0A8J7RJQ5</accession>
<evidence type="ECO:0000313" key="1">
    <source>
        <dbReference type="EMBL" id="MBP2202151.1"/>
    </source>
</evidence>
<dbReference type="RefSeq" id="WP_209591671.1">
    <property type="nucleotide sequence ID" value="NZ_JAGGMV010000007.1"/>
</dbReference>
<sequence>MSEYVTCKRCNKSVLKKNALCDSEGNYYGKTCWSKRNEPLTRGKNAKGIYAYSKKEKQETLAKLKLKIEN</sequence>
<protein>
    <submittedName>
        <fullName evidence="1">Uncharacterized protein</fullName>
    </submittedName>
</protein>
<dbReference type="EMBL" id="JAGGMV010000007">
    <property type="protein sequence ID" value="MBP2202151.1"/>
    <property type="molecule type" value="Genomic_DNA"/>
</dbReference>
<evidence type="ECO:0000313" key="2">
    <source>
        <dbReference type="Proteomes" id="UP000740329"/>
    </source>
</evidence>
<organism evidence="1 2">
    <name type="scientific">Methanococcus voltae</name>
    <dbReference type="NCBI Taxonomy" id="2188"/>
    <lineage>
        <taxon>Archaea</taxon>
        <taxon>Methanobacteriati</taxon>
        <taxon>Methanobacteriota</taxon>
        <taxon>Methanomada group</taxon>
        <taxon>Methanococci</taxon>
        <taxon>Methanococcales</taxon>
        <taxon>Methanococcaceae</taxon>
        <taxon>Methanococcus</taxon>
    </lineage>
</organism>
<reference evidence="1" key="1">
    <citation type="submission" date="2021-03" db="EMBL/GenBank/DDBJ databases">
        <title>Genomic Encyclopedia of Type Strains, Phase IV (KMG-V): Genome sequencing to study the core and pangenomes of soil and plant-associated prokaryotes.</title>
        <authorList>
            <person name="Whitman W."/>
        </authorList>
    </citation>
    <scope>NUCLEOTIDE SEQUENCE</scope>
    <source>
        <strain evidence="1">C4</strain>
    </source>
</reference>